<reference evidence="1 2" key="1">
    <citation type="submission" date="2016-10" db="EMBL/GenBank/DDBJ databases">
        <authorList>
            <person name="de Groot N.N."/>
        </authorList>
    </citation>
    <scope>NUCLEOTIDE SEQUENCE [LARGE SCALE GENOMIC DNA]</scope>
    <source>
        <strain evidence="1 2">CGMCC 1.9113</strain>
    </source>
</reference>
<dbReference type="Proteomes" id="UP000199586">
    <property type="component" value="Unassembled WGS sequence"/>
</dbReference>
<dbReference type="EMBL" id="FOXP01000009">
    <property type="protein sequence ID" value="SFP86701.1"/>
    <property type="molecule type" value="Genomic_DNA"/>
</dbReference>
<protein>
    <submittedName>
        <fullName evidence="1">Acyl-CoA thioester hydrolase</fullName>
    </submittedName>
</protein>
<evidence type="ECO:0000313" key="2">
    <source>
        <dbReference type="Proteomes" id="UP000199586"/>
    </source>
</evidence>
<dbReference type="RefSeq" id="WP_093333857.1">
    <property type="nucleotide sequence ID" value="NZ_FOXP01000009.1"/>
</dbReference>
<dbReference type="STRING" id="634430.SAMN04488241_10965"/>
<accession>A0A1I5TUW9</accession>
<dbReference type="Pfam" id="PF13279">
    <property type="entry name" value="4HBT_2"/>
    <property type="match status" value="1"/>
</dbReference>
<name>A0A1I5TUW9_9SPHN</name>
<sequence>MSFTMDFTAMPADIDELGHVNNAVWVRWIQDVATAHWAAVAPAEHQAAYVWVVTRHEIDYRGNVAVGETVTAETWVGEPKGARFDRHVRFRRADGRVRVEAVTTWALIERASGRLLRVRPEIAAPFLGLASPRT</sequence>
<dbReference type="CDD" id="cd00586">
    <property type="entry name" value="4HBT"/>
    <property type="match status" value="1"/>
</dbReference>
<dbReference type="InterPro" id="IPR029069">
    <property type="entry name" value="HotDog_dom_sf"/>
</dbReference>
<keyword evidence="1" id="KW-0378">Hydrolase</keyword>
<proteinExistence type="predicted"/>
<dbReference type="AlphaFoldDB" id="A0A1I5TUW9"/>
<dbReference type="GO" id="GO:0016787">
    <property type="term" value="F:hydrolase activity"/>
    <property type="evidence" value="ECO:0007669"/>
    <property type="project" value="UniProtKB-KW"/>
</dbReference>
<organism evidence="1 2">
    <name type="scientific">Sphingomonas rubra</name>
    <dbReference type="NCBI Taxonomy" id="634430"/>
    <lineage>
        <taxon>Bacteria</taxon>
        <taxon>Pseudomonadati</taxon>
        <taxon>Pseudomonadota</taxon>
        <taxon>Alphaproteobacteria</taxon>
        <taxon>Sphingomonadales</taxon>
        <taxon>Sphingomonadaceae</taxon>
        <taxon>Sphingomonas</taxon>
    </lineage>
</organism>
<dbReference type="OrthoDB" id="9801517at2"/>
<dbReference type="SUPFAM" id="SSF54637">
    <property type="entry name" value="Thioesterase/thiol ester dehydrase-isomerase"/>
    <property type="match status" value="1"/>
</dbReference>
<keyword evidence="2" id="KW-1185">Reference proteome</keyword>
<gene>
    <name evidence="1" type="ORF">SAMN04488241_10965</name>
</gene>
<evidence type="ECO:0000313" key="1">
    <source>
        <dbReference type="EMBL" id="SFP86701.1"/>
    </source>
</evidence>
<dbReference type="Gene3D" id="3.10.129.10">
    <property type="entry name" value="Hotdog Thioesterase"/>
    <property type="match status" value="1"/>
</dbReference>